<dbReference type="InterPro" id="IPR006439">
    <property type="entry name" value="HAD-SF_hydro_IA"/>
</dbReference>
<gene>
    <name evidence="4" type="ORF">HK415_17720</name>
</gene>
<dbReference type="SFLD" id="SFLDS00003">
    <property type="entry name" value="Haloacid_Dehalogenase"/>
    <property type="match status" value="1"/>
</dbReference>
<evidence type="ECO:0000313" key="5">
    <source>
        <dbReference type="Proteomes" id="UP000552954"/>
    </source>
</evidence>
<dbReference type="PANTHER" id="PTHR43316">
    <property type="entry name" value="HYDROLASE, HALOACID DELAHOGENASE-RELATED"/>
    <property type="match status" value="1"/>
</dbReference>
<dbReference type="CDD" id="cd02588">
    <property type="entry name" value="HAD_L2-DEX"/>
    <property type="match status" value="1"/>
</dbReference>
<dbReference type="Gene3D" id="3.40.50.1000">
    <property type="entry name" value="HAD superfamily/HAD-like"/>
    <property type="match status" value="1"/>
</dbReference>
<accession>A0A849KAZ5</accession>
<comment type="similarity">
    <text evidence="1 3">Belongs to the HAD-like hydrolase superfamily. S-2-haloalkanoic acid dehalogenase family.</text>
</comment>
<evidence type="ECO:0000256" key="1">
    <source>
        <dbReference type="ARBA" id="ARBA00008106"/>
    </source>
</evidence>
<name>A0A849KAZ5_9BURK</name>
<organism evidence="4 5">
    <name type="scientific">Ramlibacter montanisoli</name>
    <dbReference type="NCBI Taxonomy" id="2732512"/>
    <lineage>
        <taxon>Bacteria</taxon>
        <taxon>Pseudomonadati</taxon>
        <taxon>Pseudomonadota</taxon>
        <taxon>Betaproteobacteria</taxon>
        <taxon>Burkholderiales</taxon>
        <taxon>Comamonadaceae</taxon>
        <taxon>Ramlibacter</taxon>
    </lineage>
</organism>
<dbReference type="SFLD" id="SFLDG01135">
    <property type="entry name" value="C1.5.6:_HAD__Beta-PGM__Phospha"/>
    <property type="match status" value="1"/>
</dbReference>
<dbReference type="NCBIfam" id="TIGR01428">
    <property type="entry name" value="HAD_type_II"/>
    <property type="match status" value="1"/>
</dbReference>
<dbReference type="InterPro" id="IPR023214">
    <property type="entry name" value="HAD_sf"/>
</dbReference>
<protein>
    <recommendedName>
        <fullName evidence="3">(S)-2-haloacid dehalogenase</fullName>
        <ecNumber evidence="3">3.8.1.2</ecNumber>
    </recommendedName>
    <alternativeName>
        <fullName evidence="3">2-haloalkanoic acid dehalogenase</fullName>
    </alternativeName>
    <alternativeName>
        <fullName evidence="3">Halocarboxylic acid halidohydrolase</fullName>
    </alternativeName>
    <alternativeName>
        <fullName evidence="3">L-2-haloacid dehalogenase</fullName>
    </alternativeName>
</protein>
<comment type="function">
    <text evidence="3">Catalyzes the hydrolytic dehalogenation of small (S)-2-haloalkanoic acids to yield the corresponding (R)-2-hydroxyalkanoic acids.</text>
</comment>
<dbReference type="EC" id="3.8.1.2" evidence="3"/>
<keyword evidence="5" id="KW-1185">Reference proteome</keyword>
<comment type="catalytic activity">
    <reaction evidence="3">
        <text>an (S)-2-haloacid + H2O = a (2R)-2-hydroxycarboxylate + a halide anion + H(+)</text>
        <dbReference type="Rhea" id="RHEA:11192"/>
        <dbReference type="ChEBI" id="CHEBI:15377"/>
        <dbReference type="ChEBI" id="CHEBI:15378"/>
        <dbReference type="ChEBI" id="CHEBI:16042"/>
        <dbReference type="ChEBI" id="CHEBI:58314"/>
        <dbReference type="ChEBI" id="CHEBI:137405"/>
        <dbReference type="EC" id="3.8.1.2"/>
    </reaction>
</comment>
<dbReference type="Pfam" id="PF00702">
    <property type="entry name" value="Hydrolase"/>
    <property type="match status" value="1"/>
</dbReference>
<dbReference type="AlphaFoldDB" id="A0A849KAZ5"/>
<dbReference type="SFLD" id="SFLDF00045">
    <property type="entry name" value="2-haloacid_dehalogenase"/>
    <property type="match status" value="1"/>
</dbReference>
<dbReference type="SFLD" id="SFLDG01129">
    <property type="entry name" value="C1.5:_HAD__Beta-PGM__Phosphata"/>
    <property type="match status" value="1"/>
</dbReference>
<dbReference type="InterPro" id="IPR023198">
    <property type="entry name" value="PGP-like_dom2"/>
</dbReference>
<dbReference type="NCBIfam" id="TIGR01493">
    <property type="entry name" value="HAD-SF-IA-v2"/>
    <property type="match status" value="1"/>
</dbReference>
<dbReference type="PANTHER" id="PTHR43316:SF3">
    <property type="entry name" value="HALOACID DEHALOGENASE, TYPE II (AFU_ORTHOLOGUE AFUA_2G07750)-RELATED"/>
    <property type="match status" value="1"/>
</dbReference>
<evidence type="ECO:0000313" key="4">
    <source>
        <dbReference type="EMBL" id="NNU44600.1"/>
    </source>
</evidence>
<comment type="caution">
    <text evidence="4">The sequence shown here is derived from an EMBL/GenBank/DDBJ whole genome shotgun (WGS) entry which is preliminary data.</text>
</comment>
<dbReference type="InterPro" id="IPR051540">
    <property type="entry name" value="S-2-haloacid_dehalogenase"/>
</dbReference>
<dbReference type="PRINTS" id="PR00413">
    <property type="entry name" value="HADHALOGNASE"/>
</dbReference>
<dbReference type="GO" id="GO:0018784">
    <property type="term" value="F:(S)-2-haloacid dehalogenase activity"/>
    <property type="evidence" value="ECO:0007669"/>
    <property type="project" value="UniProtKB-UniRule"/>
</dbReference>
<dbReference type="RefSeq" id="WP_171561538.1">
    <property type="nucleotide sequence ID" value="NZ_JABFCS010000001.1"/>
</dbReference>
<reference evidence="4 5" key="2">
    <citation type="submission" date="2020-06" db="EMBL/GenBank/DDBJ databases">
        <title>Ramlibacter rhizophilus sp. nov., isolated from rhizosphere soil of national flower Mugunghwa from South Korea.</title>
        <authorList>
            <person name="Zheng-Fei Y."/>
            <person name="Huan T."/>
        </authorList>
    </citation>
    <scope>NUCLEOTIDE SEQUENCE [LARGE SCALE GENOMIC DNA]</scope>
    <source>
        <strain evidence="4 5">B156</strain>
    </source>
</reference>
<sequence length="226" mass="25571">MDHPKAVLFDAYGTLFDVYSVGLLAEQLFPGQGQALSVLWRDKQIEYTRLVTTSNDGAHYQPFWDLTRAGLRYACKRLGLELTDERELRLMNQYRHLSAFPENREVLQVLRTRGITTGILSNGDPQMLGIAVRSAELDGLLDHVISVDSVRKYKTHPDAYRLGVQAVKKPAAQILFVSCNAWDALAATWFGYRTLWVNRYGVPFEELGTQPTRIGTSLDDVLAFFD</sequence>
<proteinExistence type="inferred from homology"/>
<dbReference type="Gene3D" id="1.10.150.240">
    <property type="entry name" value="Putative phosphatase, domain 2"/>
    <property type="match status" value="1"/>
</dbReference>
<dbReference type="InterPro" id="IPR036412">
    <property type="entry name" value="HAD-like_sf"/>
</dbReference>
<dbReference type="Proteomes" id="UP000552954">
    <property type="component" value="Unassembled WGS sequence"/>
</dbReference>
<evidence type="ECO:0000256" key="2">
    <source>
        <dbReference type="ARBA" id="ARBA00022801"/>
    </source>
</evidence>
<dbReference type="SUPFAM" id="SSF56784">
    <property type="entry name" value="HAD-like"/>
    <property type="match status" value="1"/>
</dbReference>
<dbReference type="InterPro" id="IPR006328">
    <property type="entry name" value="2-HAD"/>
</dbReference>
<reference evidence="4 5" key="1">
    <citation type="submission" date="2020-05" db="EMBL/GenBank/DDBJ databases">
        <authorList>
            <person name="Khan S.A."/>
            <person name="Jeon C.O."/>
            <person name="Chun B.H."/>
        </authorList>
    </citation>
    <scope>NUCLEOTIDE SEQUENCE [LARGE SCALE GENOMIC DNA]</scope>
    <source>
        <strain evidence="4 5">B156</strain>
    </source>
</reference>
<dbReference type="EMBL" id="JABFCS010000001">
    <property type="protein sequence ID" value="NNU44600.1"/>
    <property type="molecule type" value="Genomic_DNA"/>
</dbReference>
<evidence type="ECO:0000256" key="3">
    <source>
        <dbReference type="RuleBase" id="RU368077"/>
    </source>
</evidence>
<keyword evidence="2 3" id="KW-0378">Hydrolase</keyword>